<dbReference type="STRING" id="40149.A0A0E0E827"/>
<evidence type="ECO:0000256" key="2">
    <source>
        <dbReference type="ARBA" id="ARBA00009748"/>
    </source>
</evidence>
<feature type="region of interest" description="Disordered" evidence="8">
    <location>
        <begin position="301"/>
        <end position="352"/>
    </location>
</feature>
<keyword evidence="12" id="KW-1185">Reference proteome</keyword>
<evidence type="ECO:0000256" key="9">
    <source>
        <dbReference type="SAM" id="SignalP"/>
    </source>
</evidence>
<dbReference type="GO" id="GO:0098552">
    <property type="term" value="C:side of membrane"/>
    <property type="evidence" value="ECO:0007669"/>
    <property type="project" value="UniProtKB-KW"/>
</dbReference>
<evidence type="ECO:0000256" key="6">
    <source>
        <dbReference type="ARBA" id="ARBA00023180"/>
    </source>
</evidence>
<organism evidence="11">
    <name type="scientific">Oryza meridionalis</name>
    <dbReference type="NCBI Taxonomy" id="40149"/>
    <lineage>
        <taxon>Eukaryota</taxon>
        <taxon>Viridiplantae</taxon>
        <taxon>Streptophyta</taxon>
        <taxon>Embryophyta</taxon>
        <taxon>Tracheophyta</taxon>
        <taxon>Spermatophyta</taxon>
        <taxon>Magnoliopsida</taxon>
        <taxon>Liliopsida</taxon>
        <taxon>Poales</taxon>
        <taxon>Poaceae</taxon>
        <taxon>BOP clade</taxon>
        <taxon>Oryzoideae</taxon>
        <taxon>Oryzeae</taxon>
        <taxon>Oryzinae</taxon>
        <taxon>Oryza</taxon>
    </lineage>
</organism>
<keyword evidence="4 9" id="KW-0732">Signal</keyword>
<dbReference type="InterPro" id="IPR036312">
    <property type="entry name" value="Bifun_inhib/LTP/seed_sf"/>
</dbReference>
<feature type="region of interest" description="Disordered" evidence="8">
    <location>
        <begin position="114"/>
        <end position="165"/>
    </location>
</feature>
<dbReference type="InterPro" id="IPR043325">
    <property type="entry name" value="LTSS"/>
</dbReference>
<reference evidence="11" key="1">
    <citation type="submission" date="2015-04" db="UniProtKB">
        <authorList>
            <consortium name="EnsemblPlants"/>
        </authorList>
    </citation>
    <scope>IDENTIFICATION</scope>
</reference>
<keyword evidence="5" id="KW-1015">Disulfide bond</keyword>
<comment type="subcellular location">
    <subcellularLocation>
        <location evidence="1">Cell membrane</location>
        <topology evidence="1">Lipid-anchor</topology>
        <topology evidence="1">GPI-anchor</topology>
    </subcellularLocation>
</comment>
<keyword evidence="3" id="KW-0336">GPI-anchor</keyword>
<evidence type="ECO:0000256" key="1">
    <source>
        <dbReference type="ARBA" id="ARBA00004609"/>
    </source>
</evidence>
<dbReference type="AlphaFoldDB" id="A0A0E0E827"/>
<feature type="domain" description="Bifunctional inhibitor/plant lipid transfer protein/seed storage helical" evidence="10">
    <location>
        <begin position="36"/>
        <end position="113"/>
    </location>
</feature>
<sequence>MAVARGVALAVVLAAAAAILAASPGAAQGGGGGGSCMTEIISLASCLGYMSGNSSAPKPSCCTALSSVVTSKPACLCAVLGGGASSLGVTINNTRALELPAACNVKTPPASQCSTVGVPMPSPATPATPAAPAVPSETPAGTGGSKATPTTATTTTGQSASGGSVGKAASMATVVVSVAFALIHSKSMAVARGVALAVVLAAAAAILAASPGAAQGGGGGGSCMTEIISLASCLGYMSGNSSAPKPSCCTALSSVVTSKPACLCAVLGGGASSLGVTINNTRALELPAACNVKTPPASQCSTVGVPMPSPATPATPAAPAVPSETPAGTGGSKATPTTATTTTGQSASGGSVGKAASMATVVVSVAFALIHV</sequence>
<dbReference type="CDD" id="cd00010">
    <property type="entry name" value="AAI_LTSS"/>
    <property type="match status" value="2"/>
</dbReference>
<feature type="domain" description="Bifunctional inhibitor/plant lipid transfer protein/seed storage helical" evidence="10">
    <location>
        <begin position="223"/>
        <end position="300"/>
    </location>
</feature>
<accession>A0A0E0E827</accession>
<dbReference type="EnsemblPlants" id="OMERI07G03280.1">
    <property type="protein sequence ID" value="OMERI07G03280.1"/>
    <property type="gene ID" value="OMERI07G03280"/>
</dbReference>
<dbReference type="Proteomes" id="UP000008021">
    <property type="component" value="Chromosome 7"/>
</dbReference>
<feature type="compositionally biased region" description="Low complexity" evidence="8">
    <location>
        <begin position="314"/>
        <end position="352"/>
    </location>
</feature>
<dbReference type="PANTHER" id="PTHR33044">
    <property type="entry name" value="BIFUNCTIONAL INHIBITOR/LIPID-TRANSFER PROTEIN/SEED STORAGE 2S ALBUMIN SUPERFAMILY PROTEIN-RELATED"/>
    <property type="match status" value="1"/>
</dbReference>
<feature type="compositionally biased region" description="Low complexity" evidence="8">
    <location>
        <begin position="127"/>
        <end position="165"/>
    </location>
</feature>
<keyword evidence="7" id="KW-0449">Lipoprotein</keyword>
<keyword evidence="3" id="KW-0472">Membrane</keyword>
<evidence type="ECO:0000256" key="7">
    <source>
        <dbReference type="ARBA" id="ARBA00023288"/>
    </source>
</evidence>
<feature type="chain" id="PRO_5002357897" description="Bifunctional inhibitor/plant lipid transfer protein/seed storage helical domain-containing protein" evidence="9">
    <location>
        <begin position="22"/>
        <end position="372"/>
    </location>
</feature>
<proteinExistence type="inferred from homology"/>
<evidence type="ECO:0000256" key="3">
    <source>
        <dbReference type="ARBA" id="ARBA00022622"/>
    </source>
</evidence>
<dbReference type="eggNOG" id="ENOG502S0AW">
    <property type="taxonomic scope" value="Eukaryota"/>
</dbReference>
<keyword evidence="6" id="KW-0325">Glycoprotein</keyword>
<dbReference type="Pfam" id="PF14368">
    <property type="entry name" value="LTP_2"/>
    <property type="match status" value="2"/>
</dbReference>
<dbReference type="GO" id="GO:0005886">
    <property type="term" value="C:plasma membrane"/>
    <property type="evidence" value="ECO:0007669"/>
    <property type="project" value="UniProtKB-SubCell"/>
</dbReference>
<dbReference type="SMART" id="SM00499">
    <property type="entry name" value="AAI"/>
    <property type="match status" value="2"/>
</dbReference>
<evidence type="ECO:0000256" key="4">
    <source>
        <dbReference type="ARBA" id="ARBA00022729"/>
    </source>
</evidence>
<name>A0A0E0E827_9ORYZ</name>
<evidence type="ECO:0000256" key="8">
    <source>
        <dbReference type="SAM" id="MobiDB-lite"/>
    </source>
</evidence>
<dbReference type="SUPFAM" id="SSF47699">
    <property type="entry name" value="Bifunctional inhibitor/lipid-transfer protein/seed storage 2S albumin"/>
    <property type="match status" value="2"/>
</dbReference>
<evidence type="ECO:0000313" key="12">
    <source>
        <dbReference type="Proteomes" id="UP000008021"/>
    </source>
</evidence>
<dbReference type="Gramene" id="OMERI07G03280.1">
    <property type="protein sequence ID" value="OMERI07G03280.1"/>
    <property type="gene ID" value="OMERI07G03280"/>
</dbReference>
<evidence type="ECO:0000256" key="5">
    <source>
        <dbReference type="ARBA" id="ARBA00023157"/>
    </source>
</evidence>
<comment type="similarity">
    <text evidence="2">Belongs to the plant LTP family.</text>
</comment>
<evidence type="ECO:0000259" key="10">
    <source>
        <dbReference type="SMART" id="SM00499"/>
    </source>
</evidence>
<reference evidence="11" key="2">
    <citation type="submission" date="2018-05" db="EMBL/GenBank/DDBJ databases">
        <title>OmerRS3 (Oryza meridionalis Reference Sequence Version 3).</title>
        <authorList>
            <person name="Zhang J."/>
            <person name="Kudrna D."/>
            <person name="Lee S."/>
            <person name="Talag J."/>
            <person name="Welchert J."/>
            <person name="Wing R.A."/>
        </authorList>
    </citation>
    <scope>NUCLEOTIDE SEQUENCE [LARGE SCALE GENOMIC DNA]</scope>
    <source>
        <strain evidence="11">cv. OR44</strain>
    </source>
</reference>
<evidence type="ECO:0000313" key="11">
    <source>
        <dbReference type="EnsemblPlants" id="OMERI07G03280.1"/>
    </source>
</evidence>
<feature type="signal peptide" evidence="9">
    <location>
        <begin position="1"/>
        <end position="21"/>
    </location>
</feature>
<dbReference type="Gene3D" id="1.10.110.10">
    <property type="entry name" value="Plant lipid-transfer and hydrophobic proteins"/>
    <property type="match status" value="2"/>
</dbReference>
<dbReference type="InterPro" id="IPR016140">
    <property type="entry name" value="Bifunc_inhib/LTP/seed_store"/>
</dbReference>
<protein>
    <recommendedName>
        <fullName evidence="10">Bifunctional inhibitor/plant lipid transfer protein/seed storage helical domain-containing protein</fullName>
    </recommendedName>
</protein>
<dbReference type="FunFam" id="1.10.110.10:FF:000001">
    <property type="entry name" value="Bifunctional inhibitor/lipid-transfer protein/seed storage 2S albumin superfamily protein"/>
    <property type="match status" value="2"/>
</dbReference>
<dbReference type="HOGENOM" id="CLU_777034_0_0_1"/>